<keyword evidence="2" id="KW-1185">Reference proteome</keyword>
<dbReference type="InterPro" id="IPR021270">
    <property type="entry name" value="DUF2849"/>
</dbReference>
<dbReference type="RefSeq" id="WP_265560392.1">
    <property type="nucleotide sequence ID" value="NZ_CP092471.1"/>
</dbReference>
<dbReference type="Proteomes" id="UP001065265">
    <property type="component" value="Chromosome"/>
</dbReference>
<dbReference type="Pfam" id="PF11011">
    <property type="entry name" value="DUF2849"/>
    <property type="match status" value="1"/>
</dbReference>
<sequence>MRGMEKSSKLPKLPLVLTGNLLRDGNVVYFDGSDWTGDLSSAALAEDEETARRLEIIAGNVAGVVVDTYLVTVAKGEGGRPVPAHYREAIRASGPTIDFGETA</sequence>
<protein>
    <submittedName>
        <fullName evidence="1">DUF2849 domain-containing protein</fullName>
    </submittedName>
</protein>
<name>A0ABY5T4M2_9SPHN</name>
<evidence type="ECO:0000313" key="2">
    <source>
        <dbReference type="Proteomes" id="UP001065265"/>
    </source>
</evidence>
<gene>
    <name evidence="1" type="ORF">L1F33_04865</name>
</gene>
<accession>A0ABY5T4M2</accession>
<organism evidence="1 2">
    <name type="scientific">Qipengyuania spongiae</name>
    <dbReference type="NCBI Taxonomy" id="2909673"/>
    <lineage>
        <taxon>Bacteria</taxon>
        <taxon>Pseudomonadati</taxon>
        <taxon>Pseudomonadota</taxon>
        <taxon>Alphaproteobacteria</taxon>
        <taxon>Sphingomonadales</taxon>
        <taxon>Erythrobacteraceae</taxon>
        <taxon>Qipengyuania</taxon>
    </lineage>
</organism>
<evidence type="ECO:0000313" key="1">
    <source>
        <dbReference type="EMBL" id="UVI40276.1"/>
    </source>
</evidence>
<dbReference type="EMBL" id="CP092471">
    <property type="protein sequence ID" value="UVI40276.1"/>
    <property type="molecule type" value="Genomic_DNA"/>
</dbReference>
<reference evidence="1" key="1">
    <citation type="submission" date="2022-02" db="EMBL/GenBank/DDBJ databases">
        <title>Qipengyuania spongiae sp. nov., isolated from marine sponge.</title>
        <authorList>
            <person name="Li Z."/>
            <person name="Zhang M."/>
        </authorList>
    </citation>
    <scope>NUCLEOTIDE SEQUENCE</scope>
    <source>
        <strain evidence="1">PHS-Z21</strain>
    </source>
</reference>
<proteinExistence type="predicted"/>